<proteinExistence type="predicted"/>
<evidence type="ECO:0000256" key="1">
    <source>
        <dbReference type="SAM" id="Phobius"/>
    </source>
</evidence>
<evidence type="ECO:0000313" key="3">
    <source>
        <dbReference type="Proteomes" id="UP001175271"/>
    </source>
</evidence>
<keyword evidence="1" id="KW-0472">Membrane</keyword>
<keyword evidence="1" id="KW-1133">Transmembrane helix</keyword>
<keyword evidence="1" id="KW-0812">Transmembrane</keyword>
<organism evidence="2 3">
    <name type="scientific">Steinernema hermaphroditum</name>
    <dbReference type="NCBI Taxonomy" id="289476"/>
    <lineage>
        <taxon>Eukaryota</taxon>
        <taxon>Metazoa</taxon>
        <taxon>Ecdysozoa</taxon>
        <taxon>Nematoda</taxon>
        <taxon>Chromadorea</taxon>
        <taxon>Rhabditida</taxon>
        <taxon>Tylenchina</taxon>
        <taxon>Panagrolaimomorpha</taxon>
        <taxon>Strongyloidoidea</taxon>
        <taxon>Steinernematidae</taxon>
        <taxon>Steinernema</taxon>
    </lineage>
</organism>
<dbReference type="EMBL" id="JAUCMV010000004">
    <property type="protein sequence ID" value="KAK0401408.1"/>
    <property type="molecule type" value="Genomic_DNA"/>
</dbReference>
<name>A0AA39H8W4_9BILA</name>
<comment type="caution">
    <text evidence="2">The sequence shown here is derived from an EMBL/GenBank/DDBJ whole genome shotgun (WGS) entry which is preliminary data.</text>
</comment>
<gene>
    <name evidence="2" type="ORF">QR680_015767</name>
</gene>
<accession>A0AA39H8W4</accession>
<sequence length="102" mass="11182">MSFGTYGTLPLSKEHTIEWTFVMVCVFISAIVAVCSFCVICISTAIGRSIATRNRTFNSDLLMKNTLTEEDSPSASDDYLMESGTGKKVSFRLSLNTIIEPA</sequence>
<keyword evidence="3" id="KW-1185">Reference proteome</keyword>
<dbReference type="Proteomes" id="UP001175271">
    <property type="component" value="Unassembled WGS sequence"/>
</dbReference>
<reference evidence="2" key="1">
    <citation type="submission" date="2023-06" db="EMBL/GenBank/DDBJ databases">
        <title>Genomic analysis of the entomopathogenic nematode Steinernema hermaphroditum.</title>
        <authorList>
            <person name="Schwarz E.M."/>
            <person name="Heppert J.K."/>
            <person name="Baniya A."/>
            <person name="Schwartz H.T."/>
            <person name="Tan C.-H."/>
            <person name="Antoshechkin I."/>
            <person name="Sternberg P.W."/>
            <person name="Goodrich-Blair H."/>
            <person name="Dillman A.R."/>
        </authorList>
    </citation>
    <scope>NUCLEOTIDE SEQUENCE</scope>
    <source>
        <strain evidence="2">PS9179</strain>
        <tissue evidence="2">Whole animal</tissue>
    </source>
</reference>
<protein>
    <submittedName>
        <fullName evidence="2">Uncharacterized protein</fullName>
    </submittedName>
</protein>
<evidence type="ECO:0000313" key="2">
    <source>
        <dbReference type="EMBL" id="KAK0401408.1"/>
    </source>
</evidence>
<feature type="transmembrane region" description="Helical" evidence="1">
    <location>
        <begin position="20"/>
        <end position="46"/>
    </location>
</feature>
<dbReference type="AlphaFoldDB" id="A0AA39H8W4"/>